<feature type="chain" id="PRO_5009262406" evidence="4">
    <location>
        <begin position="27"/>
        <end position="312"/>
    </location>
</feature>
<proteinExistence type="inferred from homology"/>
<dbReference type="GO" id="GO:0004518">
    <property type="term" value="F:nuclease activity"/>
    <property type="evidence" value="ECO:0007669"/>
    <property type="project" value="UniProtKB-KW"/>
</dbReference>
<evidence type="ECO:0000256" key="2">
    <source>
        <dbReference type="ARBA" id="ARBA00022722"/>
    </source>
</evidence>
<dbReference type="Gene3D" id="3.40.10.10">
    <property type="entry name" value="DNA Methylphosphotriester Repair Domain"/>
    <property type="match status" value="1"/>
</dbReference>
<feature type="signal peptide" evidence="4">
    <location>
        <begin position="1"/>
        <end position="26"/>
    </location>
</feature>
<comment type="similarity">
    <text evidence="1">Belongs to the EndA/NucM nuclease family.</text>
</comment>
<dbReference type="AlphaFoldDB" id="A0A1H1UNH9"/>
<dbReference type="RefSeq" id="WP_093394202.1">
    <property type="nucleotide sequence ID" value="NZ_LT629736.1"/>
</dbReference>
<gene>
    <name evidence="5" type="ORF">SAMN05216421_2084</name>
</gene>
<dbReference type="EMBL" id="LT629736">
    <property type="protein sequence ID" value="SDS73399.1"/>
    <property type="molecule type" value="Genomic_DNA"/>
</dbReference>
<dbReference type="GO" id="GO:0016787">
    <property type="term" value="F:hydrolase activity"/>
    <property type="evidence" value="ECO:0007669"/>
    <property type="project" value="UniProtKB-KW"/>
</dbReference>
<evidence type="ECO:0000313" key="5">
    <source>
        <dbReference type="EMBL" id="SDS73399.1"/>
    </source>
</evidence>
<dbReference type="InterPro" id="IPR007346">
    <property type="entry name" value="Endonuclease-I"/>
</dbReference>
<evidence type="ECO:0000256" key="3">
    <source>
        <dbReference type="ARBA" id="ARBA00022801"/>
    </source>
</evidence>
<sequence length="312" mass="35444">MYRPGRSTLLGALASALFVFSVLVSAAPASFEAAKILARQQVYHDRNQLGSFYCGCDWEWAGRSGGRVDLDSCGYRIRAQPNRAVRIEWEHIVPASLFGQQRLCWQQGGRGNCKRTDPLYNLMEADLHNLAPAIGEANADRSNFRFGVLPATPFQHGQCPIRVAFHERTVEPRDEVKGLIARVYFYMHDRYDLRLSRQQEQLLMAWNLQHPPDAWELERDRRVARIMGHGNPFVRGERGWLPGHRNQAEGLRALAKPETRPQTSVRGNSRSRVYHLPTGCPSYSRVSGANRVDFDNEVQAIRAGYRKAGNCR</sequence>
<protein>
    <submittedName>
        <fullName evidence="5">Deoxyribonuclease-1</fullName>
    </submittedName>
</protein>
<evidence type="ECO:0000256" key="1">
    <source>
        <dbReference type="ARBA" id="ARBA00006429"/>
    </source>
</evidence>
<keyword evidence="2" id="KW-0540">Nuclease</keyword>
<dbReference type="SUPFAM" id="SSF57884">
    <property type="entry name" value="Ada DNA repair protein, N-terminal domain (N-Ada 10)"/>
    <property type="match status" value="1"/>
</dbReference>
<keyword evidence="3" id="KW-0378">Hydrolase</keyword>
<dbReference type="InterPro" id="IPR044925">
    <property type="entry name" value="His-Me_finger_sf"/>
</dbReference>
<dbReference type="STRING" id="487184.SAMN05216421_2084"/>
<organism evidence="5 6">
    <name type="scientific">Halopseudomonas xinjiangensis</name>
    <dbReference type="NCBI Taxonomy" id="487184"/>
    <lineage>
        <taxon>Bacteria</taxon>
        <taxon>Pseudomonadati</taxon>
        <taxon>Pseudomonadota</taxon>
        <taxon>Gammaproteobacteria</taxon>
        <taxon>Pseudomonadales</taxon>
        <taxon>Pseudomonadaceae</taxon>
        <taxon>Halopseudomonas</taxon>
    </lineage>
</organism>
<evidence type="ECO:0000313" key="6">
    <source>
        <dbReference type="Proteomes" id="UP000243207"/>
    </source>
</evidence>
<evidence type="ECO:0000256" key="4">
    <source>
        <dbReference type="SAM" id="SignalP"/>
    </source>
</evidence>
<reference evidence="6" key="1">
    <citation type="submission" date="2016-10" db="EMBL/GenBank/DDBJ databases">
        <authorList>
            <person name="Varghese N."/>
            <person name="Submissions S."/>
        </authorList>
    </citation>
    <scope>NUCLEOTIDE SEQUENCE [LARGE SCALE GENOMIC DNA]</scope>
    <source>
        <strain evidence="6">NRRL B-51270</strain>
    </source>
</reference>
<dbReference type="OrthoDB" id="9800417at2"/>
<accession>A0A1H1UNH9</accession>
<dbReference type="PANTHER" id="PTHR33607">
    <property type="entry name" value="ENDONUCLEASE-1"/>
    <property type="match status" value="1"/>
</dbReference>
<dbReference type="SUPFAM" id="SSF54060">
    <property type="entry name" value="His-Me finger endonucleases"/>
    <property type="match status" value="1"/>
</dbReference>
<dbReference type="Proteomes" id="UP000243207">
    <property type="component" value="Chromosome I"/>
</dbReference>
<keyword evidence="4" id="KW-0732">Signal</keyword>
<name>A0A1H1UNH9_9GAMM</name>
<dbReference type="InterPro" id="IPR035451">
    <property type="entry name" value="Ada-like_dom_sf"/>
</dbReference>
<dbReference type="Pfam" id="PF04231">
    <property type="entry name" value="Endonuclease_1"/>
    <property type="match status" value="1"/>
</dbReference>
<dbReference type="PANTHER" id="PTHR33607:SF2">
    <property type="entry name" value="ENDONUCLEASE-1"/>
    <property type="match status" value="1"/>
</dbReference>
<keyword evidence="6" id="KW-1185">Reference proteome</keyword>